<dbReference type="InterPro" id="IPR011010">
    <property type="entry name" value="DNA_brk_join_enz"/>
</dbReference>
<dbReference type="GO" id="GO:0000978">
    <property type="term" value="F:RNA polymerase II cis-regulatory region sequence-specific DNA binding"/>
    <property type="evidence" value="ECO:0007669"/>
    <property type="project" value="TreeGrafter"/>
</dbReference>
<dbReference type="Pfam" id="PF12550">
    <property type="entry name" value="GCR1_C"/>
    <property type="match status" value="1"/>
</dbReference>
<dbReference type="InterPro" id="IPR052146">
    <property type="entry name" value="HOT1"/>
</dbReference>
<dbReference type="InterPro" id="IPR022210">
    <property type="entry name" value="TF_GCR1-like"/>
</dbReference>
<dbReference type="GO" id="GO:0000981">
    <property type="term" value="F:DNA-binding transcription factor activity, RNA polymerase II-specific"/>
    <property type="evidence" value="ECO:0007669"/>
    <property type="project" value="TreeGrafter"/>
</dbReference>
<dbReference type="SUPFAM" id="SSF56349">
    <property type="entry name" value="DNA breaking-rejoining enzymes"/>
    <property type="match status" value="1"/>
</dbReference>
<evidence type="ECO:0000313" key="3">
    <source>
        <dbReference type="Proteomes" id="UP001300502"/>
    </source>
</evidence>
<reference evidence="2 3" key="1">
    <citation type="submission" date="2022-07" db="EMBL/GenBank/DDBJ databases">
        <title>Genome-wide signatures of adaptation to extreme environments.</title>
        <authorList>
            <person name="Cho C.H."/>
            <person name="Yoon H.S."/>
        </authorList>
    </citation>
    <scope>NUCLEOTIDE SEQUENCE [LARGE SCALE GENOMIC DNA]</scope>
    <source>
        <strain evidence="2 3">108.79 E11</strain>
    </source>
</reference>
<name>A0AAV9I2K7_9RHOD</name>
<comment type="caution">
    <text evidence="2">The sequence shown here is derived from an EMBL/GenBank/DDBJ whole genome shotgun (WGS) entry which is preliminary data.</text>
</comment>
<evidence type="ECO:0000313" key="2">
    <source>
        <dbReference type="EMBL" id="KAK4522481.1"/>
    </source>
</evidence>
<gene>
    <name evidence="2" type="ORF">GAYE_HTGSCF31FUTG100G0370</name>
</gene>
<dbReference type="Proteomes" id="UP001300502">
    <property type="component" value="Unassembled WGS sequence"/>
</dbReference>
<dbReference type="GO" id="GO:0060963">
    <property type="term" value="P:positive regulation of ribosomal protein gene transcription by RNA polymerase II"/>
    <property type="evidence" value="ECO:0007669"/>
    <property type="project" value="TreeGrafter"/>
</dbReference>
<dbReference type="PANTHER" id="PTHR37784:SF4">
    <property type="entry name" value="TRANSCRIPTION FACTOR-LIKE PROTEIN EUC1"/>
    <property type="match status" value="1"/>
</dbReference>
<organism evidence="2 3">
    <name type="scientific">Galdieria yellowstonensis</name>
    <dbReference type="NCBI Taxonomy" id="3028027"/>
    <lineage>
        <taxon>Eukaryota</taxon>
        <taxon>Rhodophyta</taxon>
        <taxon>Bangiophyceae</taxon>
        <taxon>Galdieriales</taxon>
        <taxon>Galdieriaceae</taxon>
        <taxon>Galdieria</taxon>
    </lineage>
</organism>
<feature type="domain" description="Transcription activator GCR1-like" evidence="1">
    <location>
        <begin position="415"/>
        <end position="490"/>
    </location>
</feature>
<evidence type="ECO:0000259" key="1">
    <source>
        <dbReference type="Pfam" id="PF12550"/>
    </source>
</evidence>
<dbReference type="Gene3D" id="1.10.443.20">
    <property type="entry name" value="Centromere DNA-binding protein complex CBF3 subunit, domain 2"/>
    <property type="match status" value="1"/>
</dbReference>
<dbReference type="AlphaFoldDB" id="A0AAV9I2K7"/>
<proteinExistence type="predicted"/>
<keyword evidence="3" id="KW-1185">Reference proteome</keyword>
<dbReference type="InterPro" id="IPR038279">
    <property type="entry name" value="Ndc10_dom2_sf"/>
</dbReference>
<accession>A0AAV9I2K7</accession>
<dbReference type="EMBL" id="JANCYU010000005">
    <property type="protein sequence ID" value="KAK4522481.1"/>
    <property type="molecule type" value="Genomic_DNA"/>
</dbReference>
<dbReference type="PANTHER" id="PTHR37784">
    <property type="entry name" value="PROTEIN MSN1"/>
    <property type="match status" value="1"/>
</dbReference>
<sequence>MSGKPKRGSSAYIMECSERQYLQYTSQNGLEMGNSSAISFIQSLIAQGDIAPATLRSKISALRVYLRKNNITLDDQKVREVTKEYQKKKAEARFQQQENRYEPFLPENRGGPKLTSYADLSQIKQVASSLNGAHRLAFLARVFTASRISTLQNIFFANLSYYELNGVGGLKIESNLSKTNSFDRRDFIHVIRHRDPELCTIGELARLMVAKYKYNIPSANEKPFAVDYKEHNTLIKSVHKANNINLANVTHSCRHFAANYMRSKGVPHSEIQQQGLWSTDDVTARFYLTRPPEAAIKALANVESSVDIPRSLVTPSFEMLKRLCFHWLEPSHRFYRFIGTVYLQDAAIIPIPELERDEEFRQFKNQILFSKDRDEKTKERLRIRQEVLQELEEQGMIRRKKPKNSSYDPRNGIYMERYLTTVREVAEEYLFGIDNRESIQQLNRTRGSSWRRVSRERSFYCNRRKPIYILIEKLLKEYGHDKEAVLKRVDQDTKNVTIDEFLNSLEDGSYYLIHNMK</sequence>
<protein>
    <recommendedName>
        <fullName evidence="1">Transcription activator GCR1-like domain-containing protein</fullName>
    </recommendedName>
</protein>